<accession>A0A1L9BHF6</accession>
<dbReference type="Gene3D" id="1.20.1260.10">
    <property type="match status" value="1"/>
</dbReference>
<sequence>MAADIGLPALSDEEIAQVLITVNLGEIQQGEFAERQAMDSEVRRFAEQLVLEHTAANQELQVRLHALGVTPRESPLSQQLAAESNQILAILRSTVGMEAFDRAYVDVQVALHANTLFLMDSVLQPQIDRAELRDFALVTRDTVQRHLDTAVPIRKGLSPSP</sequence>
<feature type="domain" description="DUF4142" evidence="1">
    <location>
        <begin position="11"/>
        <end position="150"/>
    </location>
</feature>
<proteinExistence type="predicted"/>
<evidence type="ECO:0000313" key="3">
    <source>
        <dbReference type="Proteomes" id="UP000182229"/>
    </source>
</evidence>
<dbReference type="PANTHER" id="PTHR38593">
    <property type="entry name" value="BLR2558 PROTEIN"/>
    <property type="match status" value="1"/>
</dbReference>
<keyword evidence="3" id="KW-1185">Reference proteome</keyword>
<dbReference type="InterPro" id="IPR025419">
    <property type="entry name" value="DUF4142"/>
</dbReference>
<name>A0A1L9BHF6_9BACT</name>
<evidence type="ECO:0000313" key="2">
    <source>
        <dbReference type="EMBL" id="OJH41712.1"/>
    </source>
</evidence>
<dbReference type="Proteomes" id="UP000182229">
    <property type="component" value="Unassembled WGS sequence"/>
</dbReference>
<dbReference type="InterPro" id="IPR012347">
    <property type="entry name" value="Ferritin-like"/>
</dbReference>
<dbReference type="STRING" id="83449.BON30_00225"/>
<dbReference type="EMBL" id="MPIN01000001">
    <property type="protein sequence ID" value="OJH41712.1"/>
    <property type="molecule type" value="Genomic_DNA"/>
</dbReference>
<gene>
    <name evidence="2" type="ORF">BON30_00225</name>
</gene>
<reference evidence="2 3" key="2">
    <citation type="submission" date="2016-12" db="EMBL/GenBank/DDBJ databases">
        <title>Draft Genome Sequence of Cystobacter ferrugineus Strain Cbfe23.</title>
        <authorList>
            <person name="Akbar S."/>
            <person name="Dowd S.E."/>
            <person name="Stevens D.C."/>
        </authorList>
    </citation>
    <scope>NUCLEOTIDE SEQUENCE [LARGE SCALE GENOMIC DNA]</scope>
    <source>
        <strain evidence="2 3">Cbfe23</strain>
    </source>
</reference>
<organism evidence="2 3">
    <name type="scientific">Cystobacter ferrugineus</name>
    <dbReference type="NCBI Taxonomy" id="83449"/>
    <lineage>
        <taxon>Bacteria</taxon>
        <taxon>Pseudomonadati</taxon>
        <taxon>Myxococcota</taxon>
        <taxon>Myxococcia</taxon>
        <taxon>Myxococcales</taxon>
        <taxon>Cystobacterineae</taxon>
        <taxon>Archangiaceae</taxon>
        <taxon>Cystobacter</taxon>
    </lineage>
</organism>
<dbReference type="AlphaFoldDB" id="A0A1L9BHF6"/>
<comment type="caution">
    <text evidence="2">The sequence shown here is derived from an EMBL/GenBank/DDBJ whole genome shotgun (WGS) entry which is preliminary data.</text>
</comment>
<reference evidence="3" key="1">
    <citation type="submission" date="2016-11" db="EMBL/GenBank/DDBJ databases">
        <authorList>
            <person name="Shukria A."/>
            <person name="Stevens D.C."/>
        </authorList>
    </citation>
    <scope>NUCLEOTIDE SEQUENCE [LARGE SCALE GENOMIC DNA]</scope>
    <source>
        <strain evidence="3">Cbfe23</strain>
    </source>
</reference>
<protein>
    <recommendedName>
        <fullName evidence="1">DUF4142 domain-containing protein</fullName>
    </recommendedName>
</protein>
<evidence type="ECO:0000259" key="1">
    <source>
        <dbReference type="Pfam" id="PF13628"/>
    </source>
</evidence>
<dbReference type="Pfam" id="PF13628">
    <property type="entry name" value="DUF4142"/>
    <property type="match status" value="1"/>
</dbReference>
<dbReference type="PANTHER" id="PTHR38593:SF1">
    <property type="entry name" value="BLR2558 PROTEIN"/>
    <property type="match status" value="1"/>
</dbReference>